<evidence type="ECO:0000256" key="4">
    <source>
        <dbReference type="SAM" id="SignalP"/>
    </source>
</evidence>
<evidence type="ECO:0000313" key="5">
    <source>
        <dbReference type="EMBL" id="KOG47434.1"/>
    </source>
</evidence>
<evidence type="ECO:0000256" key="1">
    <source>
        <dbReference type="ARBA" id="ARBA00022441"/>
    </source>
</evidence>
<dbReference type="AlphaFoldDB" id="A0A0L8MAT6"/>
<gene>
    <name evidence="5" type="ORF">ADK75_23345</name>
</gene>
<feature type="chain" id="PRO_5038390399" description="Galactose oxidase" evidence="4">
    <location>
        <begin position="33"/>
        <end position="405"/>
    </location>
</feature>
<dbReference type="RefSeq" id="WP_053173603.1">
    <property type="nucleotide sequence ID" value="NZ_LGUV01000337.1"/>
</dbReference>
<dbReference type="Gene3D" id="2.120.10.80">
    <property type="entry name" value="Kelch-type beta propeller"/>
    <property type="match status" value="2"/>
</dbReference>
<dbReference type="Proteomes" id="UP000037084">
    <property type="component" value="Unassembled WGS sequence"/>
</dbReference>
<evidence type="ECO:0008006" key="7">
    <source>
        <dbReference type="Google" id="ProtNLM"/>
    </source>
</evidence>
<dbReference type="OrthoDB" id="3676679at2"/>
<reference evidence="6" key="1">
    <citation type="submission" date="2015-07" db="EMBL/GenBank/DDBJ databases">
        <authorList>
            <consortium name="Consortium for Microbial Forensics and Genomics (microFORGE)"/>
            <person name="Knight B.M."/>
            <person name="Roberts D.P."/>
            <person name="Lin D."/>
            <person name="Hari K."/>
            <person name="Fletcher J."/>
            <person name="Melcher U."/>
            <person name="Blagden T."/>
            <person name="Winegar R.A."/>
        </authorList>
    </citation>
    <scope>NUCLEOTIDE SEQUENCE [LARGE SCALE GENOMIC DNA]</scope>
    <source>
        <strain evidence="6">NRRL B-1447</strain>
    </source>
</reference>
<dbReference type="PANTHER" id="PTHR24412:SF489">
    <property type="entry name" value="RING FINGER DOMAIN AND KELCH REPEAT-CONTAINING PROTEIN DDB_G0271372"/>
    <property type="match status" value="1"/>
</dbReference>
<feature type="compositionally biased region" description="Basic and acidic residues" evidence="3">
    <location>
        <begin position="393"/>
        <end position="405"/>
    </location>
</feature>
<dbReference type="Pfam" id="PF01344">
    <property type="entry name" value="Kelch_1"/>
    <property type="match status" value="4"/>
</dbReference>
<dbReference type="InterPro" id="IPR006652">
    <property type="entry name" value="Kelch_1"/>
</dbReference>
<feature type="region of interest" description="Disordered" evidence="3">
    <location>
        <begin position="356"/>
        <end position="405"/>
    </location>
</feature>
<accession>A0A0L8MAT6</accession>
<dbReference type="EMBL" id="LGUV01000337">
    <property type="protein sequence ID" value="KOG47434.1"/>
    <property type="molecule type" value="Genomic_DNA"/>
</dbReference>
<proteinExistence type="predicted"/>
<organism evidence="5 6">
    <name type="scientific">Streptomyces virginiae</name>
    <name type="common">Streptomyces cinnamonensis</name>
    <dbReference type="NCBI Taxonomy" id="1961"/>
    <lineage>
        <taxon>Bacteria</taxon>
        <taxon>Bacillati</taxon>
        <taxon>Actinomycetota</taxon>
        <taxon>Actinomycetes</taxon>
        <taxon>Kitasatosporales</taxon>
        <taxon>Streptomycetaceae</taxon>
        <taxon>Streptomyces</taxon>
    </lineage>
</organism>
<keyword evidence="2" id="KW-0677">Repeat</keyword>
<comment type="caution">
    <text evidence="5">The sequence shown here is derived from an EMBL/GenBank/DDBJ whole genome shotgun (WGS) entry which is preliminary data.</text>
</comment>
<evidence type="ECO:0000256" key="3">
    <source>
        <dbReference type="SAM" id="MobiDB-lite"/>
    </source>
</evidence>
<dbReference type="InterPro" id="IPR015915">
    <property type="entry name" value="Kelch-typ_b-propeller"/>
</dbReference>
<dbReference type="PATRIC" id="fig|1961.12.peg.5244"/>
<sequence length="405" mass="41277">MRRIPLPLPLPRRLAILALAPLLALSATAATAQGVWVTVPNMPTARSFLATASAHCPEGLRGKCVYAVGGQVGSDAPIAVNKFEAYSPAAGTWATLPPLKTARTNLAATTAPCPAGVKGDCVYAIGGSTLTGSPLTTVEAYSTETNAWLTLKSMPTRRQLLAAATAPCPDGLGLRGTCVYAFGGADGATLNTVEAYSPATDTWATLPTLQTARNGHGGAAAPCPGALGLRGTCVYAISGSGDLTSVEVYSPVLNAWQYAAEIPTPRNNFGTAAAPCPDGLSDGCVYTVGGGTFVEDLIVVEAYTPVTNAWVTLPTLPTGRFGLSSAAAHCPKNKHRDCVYAVGGFAGAPTGITETFAIEPGPAAPSKPKPKPEPKPDTKPSGPPAEGGTQEPDWSKAPEADPAAR</sequence>
<protein>
    <recommendedName>
        <fullName evidence="7">Galactose oxidase</fullName>
    </recommendedName>
</protein>
<feature type="signal peptide" evidence="4">
    <location>
        <begin position="1"/>
        <end position="32"/>
    </location>
</feature>
<dbReference type="SUPFAM" id="SSF117281">
    <property type="entry name" value="Kelch motif"/>
    <property type="match status" value="2"/>
</dbReference>
<keyword evidence="1" id="KW-0880">Kelch repeat</keyword>
<evidence type="ECO:0000313" key="6">
    <source>
        <dbReference type="Proteomes" id="UP000037084"/>
    </source>
</evidence>
<evidence type="ECO:0000256" key="2">
    <source>
        <dbReference type="ARBA" id="ARBA00022737"/>
    </source>
</evidence>
<dbReference type="SMART" id="SM00612">
    <property type="entry name" value="Kelch"/>
    <property type="match status" value="5"/>
</dbReference>
<keyword evidence="4" id="KW-0732">Signal</keyword>
<name>A0A0L8MAT6_STRVG</name>
<dbReference type="PANTHER" id="PTHR24412">
    <property type="entry name" value="KELCH PROTEIN"/>
    <property type="match status" value="1"/>
</dbReference>